<feature type="compositionally biased region" description="Acidic residues" evidence="20">
    <location>
        <begin position="699"/>
        <end position="713"/>
    </location>
</feature>
<dbReference type="InterPro" id="IPR020611">
    <property type="entry name" value="Cu2_ascorb_mOase_CS-1"/>
</dbReference>
<feature type="disulfide bond" evidence="18">
    <location>
        <begin position="86"/>
        <end position="104"/>
    </location>
</feature>
<evidence type="ECO:0000256" key="21">
    <source>
        <dbReference type="SAM" id="Phobius"/>
    </source>
</evidence>
<keyword evidence="15" id="KW-0511">Multifunctional enzyme</keyword>
<dbReference type="Gene3D" id="2.120.10.30">
    <property type="entry name" value="TolB, C-terminal domain"/>
    <property type="match status" value="1"/>
</dbReference>
<dbReference type="GO" id="GO:0005507">
    <property type="term" value="F:copper ion binding"/>
    <property type="evidence" value="ECO:0007669"/>
    <property type="project" value="InterPro"/>
</dbReference>
<dbReference type="Pfam" id="PF01082">
    <property type="entry name" value="Cu2_monooxygen"/>
    <property type="match status" value="1"/>
</dbReference>
<keyword evidence="13" id="KW-0325">Glycoprotein</keyword>
<evidence type="ECO:0000256" key="8">
    <source>
        <dbReference type="ARBA" id="ARBA00022833"/>
    </source>
</evidence>
<evidence type="ECO:0000259" key="23">
    <source>
        <dbReference type="Pfam" id="PF01082"/>
    </source>
</evidence>
<comment type="caution">
    <text evidence="25">The sequence shown here is derived from an EMBL/GenBank/DDBJ whole genome shotgun (WGS) entry which is preliminary data.</text>
</comment>
<evidence type="ECO:0000256" key="9">
    <source>
        <dbReference type="ARBA" id="ARBA00023002"/>
    </source>
</evidence>
<evidence type="ECO:0000256" key="15">
    <source>
        <dbReference type="ARBA" id="ARBA00023268"/>
    </source>
</evidence>
<comment type="catalytic activity">
    <reaction evidence="1">
        <text>a [peptide]-C-terminal (2S)-2-hydroxyglycine = a [peptide]-C-terminal amide + glyoxylate</text>
        <dbReference type="Rhea" id="RHEA:20924"/>
        <dbReference type="Rhea" id="RHEA-COMP:13485"/>
        <dbReference type="Rhea" id="RHEA-COMP:15321"/>
        <dbReference type="ChEBI" id="CHEBI:36655"/>
        <dbReference type="ChEBI" id="CHEBI:137001"/>
        <dbReference type="ChEBI" id="CHEBI:142768"/>
        <dbReference type="EC" id="4.3.2.5"/>
    </reaction>
</comment>
<evidence type="ECO:0000256" key="20">
    <source>
        <dbReference type="SAM" id="MobiDB-lite"/>
    </source>
</evidence>
<sequence length="1000" mass="110384">MGPSAAALALLGLWLLTADPPWCLGLDLKLNEAVELNATMPAFKVDQDDTYLCTSVALPDTEPLQLVGFQPLSSKEVVHHMLLFGCDAPASQDKVWQCSMQPACAGGDHVMYGWGRGADAMHLPPGTSFSVGPGTAVAHVVLQIHYMGKRPEKDESGVRLSLTRQPQPLAAGMLHFASWFSIPPRQPSHHIDNRCCFNGFEPAEGFAFRVHTHLLGRSVFLDSVAPNGSLAGREMTNDPQLPQGFYPVDPRFRLLPGRQVQATCDFDSSERDSPTSAGSTHHDEMCNLYLLTSSPLPFFQICTNNMGRTDRFGVGGLPQQGQLHQDQSKQWQPPLPLSQSSNAPNQRHFLGHQVSGVANGLNGSMWVFHRAERLWDGQAYKPDWEHINYEDPIAADTLLQLDRDSGTVKSALGGNMFFMPHMVTVDYASGDLWLTDTGLHQAIKMSPDGRILLELGRRLEPGHDDEHFCKPTHVAVARDGSIYVADGYCNARVVHFTAEGRHMKNIELPADKGSMSVPHKLVIDDCRDSLYVADRESSKVQSFKMSDGSWQGTWDVAAAGKPYGLAKGPYGSLFALCWQTPPQNGPVKAALLSEFPGGMDQVWDLPGVEVPHDLEVVAAPVWSGAGRQRPVALMVTETRMQDSRLLKFILLPGGVSLPAEELAFPQRAQQREVDEYTSDSREDPELERPQGRPDVTENWAEDEAGEADDVSEDWADREGGGSSDLSAEASSREDFAAEAMDEEGRPAGRPRGDLGSEARNDLAAEAMEEERFGDPSELSAERKGRPGLTSGDEEAAVEAELEAEMEQEEEAEMEQREEAEWRMEEKQDMKDSPFQEGQEPYGEGVSEAQAELRREEDKAERRPVFEDSALGEAESSDGRNPDLAEAERLVMDAEMEERKRVEEAQERSEESQPQETEFAEHQKSDAAHNEHQQIPTMQSDMGEPQVIQQDRMSLGAAVGQMFIIGMPFAIAFASVALYLWRRLGDLKPLPRRLPTSDPGL</sequence>
<evidence type="ECO:0000256" key="6">
    <source>
        <dbReference type="ARBA" id="ARBA00022729"/>
    </source>
</evidence>
<comment type="cofactor">
    <cofactor evidence="17">
        <name>Cu(2+)</name>
        <dbReference type="ChEBI" id="CHEBI:29036"/>
    </cofactor>
    <text evidence="17">Binds 2 Cu(2+) ions per subunit.</text>
</comment>
<name>A0AAW1SES4_9CHLO</name>
<feature type="compositionally biased region" description="Basic and acidic residues" evidence="20">
    <location>
        <begin position="876"/>
        <end position="910"/>
    </location>
</feature>
<evidence type="ECO:0000256" key="22">
    <source>
        <dbReference type="SAM" id="SignalP"/>
    </source>
</evidence>
<feature type="signal peptide" evidence="22">
    <location>
        <begin position="1"/>
        <end position="25"/>
    </location>
</feature>
<feature type="region of interest" description="Disordered" evidence="20">
    <location>
        <begin position="666"/>
        <end position="931"/>
    </location>
</feature>
<dbReference type="PRINTS" id="PR00790">
    <property type="entry name" value="PAMONOXGNASE"/>
</dbReference>
<evidence type="ECO:0000259" key="24">
    <source>
        <dbReference type="Pfam" id="PF03712"/>
    </source>
</evidence>
<feature type="binding site" evidence="17">
    <location>
        <position position="285"/>
    </location>
    <ligand>
        <name>Cu(2+)</name>
        <dbReference type="ChEBI" id="CHEBI:29036"/>
        <label>1</label>
        <note>catalytic</note>
    </ligand>
</feature>
<dbReference type="Gene3D" id="2.60.120.230">
    <property type="match status" value="1"/>
</dbReference>
<dbReference type="Gene3D" id="2.60.120.310">
    <property type="entry name" value="Copper type II, ascorbate-dependent monooxygenase, N-terminal domain"/>
    <property type="match status" value="1"/>
</dbReference>
<comment type="similarity">
    <text evidence="3">In the C-terminal section; belongs to the peptidyl-alpha-hydroxyglycine alpha-amidating lyase family.</text>
</comment>
<feature type="binding site" evidence="17">
    <location>
        <position position="213"/>
    </location>
    <ligand>
        <name>Cu(2+)</name>
        <dbReference type="ChEBI" id="CHEBI:29036"/>
        <label>1</label>
        <note>catalytic</note>
    </ligand>
</feature>
<dbReference type="SUPFAM" id="SSF63829">
    <property type="entry name" value="Calcium-dependent phosphotriesterase"/>
    <property type="match status" value="1"/>
</dbReference>
<dbReference type="GO" id="GO:0016020">
    <property type="term" value="C:membrane"/>
    <property type="evidence" value="ECO:0007669"/>
    <property type="project" value="InterPro"/>
</dbReference>
<feature type="binding site" evidence="17">
    <location>
        <position position="211"/>
    </location>
    <ligand>
        <name>Cu(2+)</name>
        <dbReference type="ChEBI" id="CHEBI:29036"/>
        <label>1</label>
        <note>catalytic</note>
    </ligand>
</feature>
<evidence type="ECO:0000256" key="2">
    <source>
        <dbReference type="ARBA" id="ARBA00001947"/>
    </source>
</evidence>
<dbReference type="InterPro" id="IPR024548">
    <property type="entry name" value="Cu2_monoox_C"/>
</dbReference>
<evidence type="ECO:0000256" key="14">
    <source>
        <dbReference type="ARBA" id="ARBA00023239"/>
    </source>
</evidence>
<keyword evidence="26" id="KW-1185">Reference proteome</keyword>
<dbReference type="PROSITE" id="PS51125">
    <property type="entry name" value="NHL"/>
    <property type="match status" value="1"/>
</dbReference>
<keyword evidence="8" id="KW-0862">Zinc</keyword>
<keyword evidence="9" id="KW-0560">Oxidoreductase</keyword>
<evidence type="ECO:0000256" key="3">
    <source>
        <dbReference type="ARBA" id="ARBA00006026"/>
    </source>
</evidence>
<dbReference type="CDD" id="cd14958">
    <property type="entry name" value="NHL_PAL_like"/>
    <property type="match status" value="1"/>
</dbReference>
<feature type="repeat" description="NHL" evidence="19">
    <location>
        <begin position="460"/>
        <end position="499"/>
    </location>
</feature>
<accession>A0AAW1SES4</accession>
<dbReference type="InterPro" id="IPR001258">
    <property type="entry name" value="NHL_repeat"/>
</dbReference>
<keyword evidence="21" id="KW-0472">Membrane</keyword>
<dbReference type="InterPro" id="IPR000323">
    <property type="entry name" value="Cu2_ascorb_mOase_N"/>
</dbReference>
<evidence type="ECO:0000256" key="7">
    <source>
        <dbReference type="ARBA" id="ARBA00022737"/>
    </source>
</evidence>
<keyword evidence="21" id="KW-1133">Transmembrane helix</keyword>
<protein>
    <recommendedName>
        <fullName evidence="27">Peptidylglycine monooxygenase</fullName>
    </recommendedName>
</protein>
<organism evidence="25 26">
    <name type="scientific">Apatococcus lobatus</name>
    <dbReference type="NCBI Taxonomy" id="904363"/>
    <lineage>
        <taxon>Eukaryota</taxon>
        <taxon>Viridiplantae</taxon>
        <taxon>Chlorophyta</taxon>
        <taxon>core chlorophytes</taxon>
        <taxon>Trebouxiophyceae</taxon>
        <taxon>Chlorellales</taxon>
        <taxon>Chlorellaceae</taxon>
        <taxon>Apatococcus</taxon>
    </lineage>
</organism>
<feature type="domain" description="Copper type II ascorbate-dependent monooxygenase N-terminal" evidence="23">
    <location>
        <begin position="39"/>
        <end position="147"/>
    </location>
</feature>
<keyword evidence="11" id="KW-0503">Monooxygenase</keyword>
<feature type="region of interest" description="Disordered" evidence="20">
    <location>
        <begin position="315"/>
        <end position="343"/>
    </location>
</feature>
<dbReference type="GO" id="GO:0004598">
    <property type="term" value="F:peptidylamidoglycolate lyase activity"/>
    <property type="evidence" value="ECO:0007669"/>
    <property type="project" value="UniProtKB-EC"/>
</dbReference>
<evidence type="ECO:0000256" key="16">
    <source>
        <dbReference type="ARBA" id="ARBA00048431"/>
    </source>
</evidence>
<proteinExistence type="inferred from homology"/>
<comment type="similarity">
    <text evidence="4">In the N-terminal section; belongs to the copper type II ascorbate-dependent monooxygenase family.</text>
</comment>
<evidence type="ECO:0000313" key="25">
    <source>
        <dbReference type="EMBL" id="KAK9844384.1"/>
    </source>
</evidence>
<evidence type="ECO:0000256" key="17">
    <source>
        <dbReference type="PIRSR" id="PIRSR600720-2"/>
    </source>
</evidence>
<dbReference type="InterPro" id="IPR036939">
    <property type="entry name" value="Cu2_ascorb_mOase_N_sf"/>
</dbReference>
<dbReference type="Pfam" id="PF03712">
    <property type="entry name" value="Cu2_monoox_C"/>
    <property type="match status" value="1"/>
</dbReference>
<dbReference type="PANTHER" id="PTHR10680">
    <property type="entry name" value="PEPTIDYL-GLYCINE ALPHA-AMIDATING MONOOXYGENASE"/>
    <property type="match status" value="1"/>
</dbReference>
<comment type="catalytic activity">
    <reaction evidence="16">
        <text>a [peptide]-C-terminal glycine + 2 L-ascorbate + O2 = a [peptide]-C-terminal (2S)-2-hydroxyglycine + 2 monodehydro-L-ascorbate radical + H2O</text>
        <dbReference type="Rhea" id="RHEA:21452"/>
        <dbReference type="Rhea" id="RHEA-COMP:13486"/>
        <dbReference type="Rhea" id="RHEA-COMP:15321"/>
        <dbReference type="ChEBI" id="CHEBI:15377"/>
        <dbReference type="ChEBI" id="CHEBI:15379"/>
        <dbReference type="ChEBI" id="CHEBI:38290"/>
        <dbReference type="ChEBI" id="CHEBI:59513"/>
        <dbReference type="ChEBI" id="CHEBI:137000"/>
        <dbReference type="ChEBI" id="CHEBI:142768"/>
        <dbReference type="EC" id="1.14.17.3"/>
    </reaction>
</comment>
<dbReference type="InterPro" id="IPR008977">
    <property type="entry name" value="PHM/PNGase_F_dom_sf"/>
</dbReference>
<dbReference type="InterPro" id="IPR011042">
    <property type="entry name" value="6-blade_b-propeller_TolB-like"/>
</dbReference>
<feature type="disulfide bond" evidence="18">
    <location>
        <begin position="195"/>
        <end position="302"/>
    </location>
</feature>
<feature type="disulfide bond" evidence="18">
    <location>
        <begin position="264"/>
        <end position="286"/>
    </location>
</feature>
<feature type="transmembrane region" description="Helical" evidence="21">
    <location>
        <begin position="957"/>
        <end position="980"/>
    </location>
</feature>
<reference evidence="25 26" key="1">
    <citation type="journal article" date="2024" name="Nat. Commun.">
        <title>Phylogenomics reveals the evolutionary origins of lichenization in chlorophyte algae.</title>
        <authorList>
            <person name="Puginier C."/>
            <person name="Libourel C."/>
            <person name="Otte J."/>
            <person name="Skaloud P."/>
            <person name="Haon M."/>
            <person name="Grisel S."/>
            <person name="Petersen M."/>
            <person name="Berrin J.G."/>
            <person name="Delaux P.M."/>
            <person name="Dal Grande F."/>
            <person name="Keller J."/>
        </authorList>
    </citation>
    <scope>NUCLEOTIDE SEQUENCE [LARGE SCALE GENOMIC DNA]</scope>
    <source>
        <strain evidence="25 26">SAG 2145</strain>
    </source>
</reference>
<gene>
    <name evidence="25" type="ORF">WJX74_001796</name>
</gene>
<evidence type="ECO:0000256" key="19">
    <source>
        <dbReference type="PROSITE-ProRule" id="PRU00504"/>
    </source>
</evidence>
<feature type="binding site" evidence="17">
    <location>
        <position position="79"/>
    </location>
    <ligand>
        <name>Cu(2+)</name>
        <dbReference type="ChEBI" id="CHEBI:29036"/>
        <label>1</label>
        <note>catalytic</note>
    </ligand>
</feature>
<feature type="compositionally biased region" description="Basic and acidic residues" evidence="20">
    <location>
        <begin position="850"/>
        <end position="865"/>
    </location>
</feature>
<dbReference type="Pfam" id="PF01436">
    <property type="entry name" value="NHL"/>
    <property type="match status" value="1"/>
</dbReference>
<feature type="compositionally biased region" description="Acidic residues" evidence="20">
    <location>
        <begin position="791"/>
        <end position="812"/>
    </location>
</feature>
<feature type="chain" id="PRO_5043710556" description="Peptidylglycine monooxygenase" evidence="22">
    <location>
        <begin position="26"/>
        <end position="1000"/>
    </location>
</feature>
<dbReference type="GO" id="GO:0004504">
    <property type="term" value="F:peptidylglycine monooxygenase activity"/>
    <property type="evidence" value="ECO:0007669"/>
    <property type="project" value="UniProtKB-EC"/>
</dbReference>
<keyword evidence="5 17" id="KW-0479">Metal-binding</keyword>
<dbReference type="AlphaFoldDB" id="A0AAW1SES4"/>
<feature type="compositionally biased region" description="Basic and acidic residues" evidence="20">
    <location>
        <begin position="742"/>
        <end position="762"/>
    </location>
</feature>
<evidence type="ECO:0000313" key="26">
    <source>
        <dbReference type="Proteomes" id="UP001438707"/>
    </source>
</evidence>
<keyword evidence="10 17" id="KW-0186">Copper</keyword>
<dbReference type="SUPFAM" id="SSF49742">
    <property type="entry name" value="PHM/PNGase F"/>
    <property type="match status" value="2"/>
</dbReference>
<feature type="domain" description="Copper type II ascorbate-dependent monooxygenase C-terminal" evidence="24">
    <location>
        <begin position="179"/>
        <end position="293"/>
    </location>
</feature>
<feature type="binding site" evidence="17">
    <location>
        <position position="80"/>
    </location>
    <ligand>
        <name>Cu(2+)</name>
        <dbReference type="ChEBI" id="CHEBI:29036"/>
        <label>1</label>
        <note>catalytic</note>
    </ligand>
</feature>
<feature type="compositionally biased region" description="Basic and acidic residues" evidence="20">
    <location>
        <begin position="918"/>
        <end position="931"/>
    </location>
</feature>
<dbReference type="InterPro" id="IPR014784">
    <property type="entry name" value="Cu2_ascorb_mOase-like_C"/>
</dbReference>
<dbReference type="PANTHER" id="PTHR10680:SF14">
    <property type="entry name" value="PEPTIDYL-GLYCINE ALPHA-AMIDATING MONOOXYGENASE"/>
    <property type="match status" value="1"/>
</dbReference>
<dbReference type="PROSITE" id="PS00084">
    <property type="entry name" value="CU2_MONOOXYGENASE_1"/>
    <property type="match status" value="1"/>
</dbReference>
<keyword evidence="14" id="KW-0456">Lyase</keyword>
<evidence type="ECO:0000256" key="10">
    <source>
        <dbReference type="ARBA" id="ARBA00023008"/>
    </source>
</evidence>
<feature type="binding site" evidence="17">
    <location>
        <position position="145"/>
    </location>
    <ligand>
        <name>Cu(2+)</name>
        <dbReference type="ChEBI" id="CHEBI:29036"/>
        <label>1</label>
        <note>catalytic</note>
    </ligand>
</feature>
<keyword evidence="7" id="KW-0677">Repeat</keyword>
<evidence type="ECO:0000256" key="13">
    <source>
        <dbReference type="ARBA" id="ARBA00023180"/>
    </source>
</evidence>
<keyword evidence="12 18" id="KW-1015">Disulfide bond</keyword>
<feature type="compositionally biased region" description="Basic and acidic residues" evidence="20">
    <location>
        <begin position="813"/>
        <end position="833"/>
    </location>
</feature>
<evidence type="ECO:0000256" key="1">
    <source>
        <dbReference type="ARBA" id="ARBA00000686"/>
    </source>
</evidence>
<dbReference type="InterPro" id="IPR000720">
    <property type="entry name" value="PHM/PAL"/>
</dbReference>
<comment type="cofactor">
    <cofactor evidence="2">
        <name>Zn(2+)</name>
        <dbReference type="ChEBI" id="CHEBI:29105"/>
    </cofactor>
</comment>
<feature type="disulfide bond" evidence="18">
    <location>
        <begin position="53"/>
        <end position="98"/>
    </location>
</feature>
<dbReference type="EMBL" id="JALJOS010000001">
    <property type="protein sequence ID" value="KAK9844384.1"/>
    <property type="molecule type" value="Genomic_DNA"/>
</dbReference>
<evidence type="ECO:0000256" key="12">
    <source>
        <dbReference type="ARBA" id="ARBA00023157"/>
    </source>
</evidence>
<evidence type="ECO:0000256" key="4">
    <source>
        <dbReference type="ARBA" id="ARBA00010263"/>
    </source>
</evidence>
<evidence type="ECO:0000256" key="5">
    <source>
        <dbReference type="ARBA" id="ARBA00022723"/>
    </source>
</evidence>
<evidence type="ECO:0000256" key="11">
    <source>
        <dbReference type="ARBA" id="ARBA00023033"/>
    </source>
</evidence>
<feature type="compositionally biased region" description="Polar residues" evidence="20">
    <location>
        <begin position="319"/>
        <end position="343"/>
    </location>
</feature>
<dbReference type="Proteomes" id="UP001438707">
    <property type="component" value="Unassembled WGS sequence"/>
</dbReference>
<evidence type="ECO:0008006" key="27">
    <source>
        <dbReference type="Google" id="ProtNLM"/>
    </source>
</evidence>
<keyword evidence="21" id="KW-0812">Transmembrane</keyword>
<feature type="compositionally biased region" description="Basic and acidic residues" evidence="20">
    <location>
        <begin position="769"/>
        <end position="784"/>
    </location>
</feature>
<evidence type="ECO:0000256" key="18">
    <source>
        <dbReference type="PIRSR" id="PIRSR600720-3"/>
    </source>
</evidence>
<keyword evidence="6 22" id="KW-0732">Signal</keyword>
<dbReference type="GO" id="GO:0006518">
    <property type="term" value="P:peptide metabolic process"/>
    <property type="evidence" value="ECO:0007669"/>
    <property type="project" value="InterPro"/>
</dbReference>
<feature type="compositionally biased region" description="Basic and acidic residues" evidence="20">
    <location>
        <begin position="669"/>
        <end position="695"/>
    </location>
</feature>